<dbReference type="PANTHER" id="PTHR32060">
    <property type="entry name" value="TAIL-SPECIFIC PROTEASE"/>
    <property type="match status" value="1"/>
</dbReference>
<dbReference type="InterPro" id="IPR005151">
    <property type="entry name" value="Tail-specific_protease"/>
</dbReference>
<dbReference type="CDD" id="cd07561">
    <property type="entry name" value="Peptidase_S41_CPP_like"/>
    <property type="match status" value="1"/>
</dbReference>
<reference evidence="2" key="1">
    <citation type="submission" date="2022-10" db="EMBL/GenBank/DDBJ databases">
        <title>Chitinophaga sp. nov., isolated from soil.</title>
        <authorList>
            <person name="Jeon C.O."/>
        </authorList>
    </citation>
    <scope>NUCLEOTIDE SEQUENCE</scope>
    <source>
        <strain evidence="2">R8</strain>
    </source>
</reference>
<evidence type="ECO:0000313" key="2">
    <source>
        <dbReference type="EMBL" id="UYQ93503.1"/>
    </source>
</evidence>
<proteinExistence type="predicted"/>
<dbReference type="SUPFAM" id="SSF50156">
    <property type="entry name" value="PDZ domain-like"/>
    <property type="match status" value="1"/>
</dbReference>
<dbReference type="CDD" id="cd00136">
    <property type="entry name" value="PDZ_canonical"/>
    <property type="match status" value="1"/>
</dbReference>
<gene>
    <name evidence="2" type="ORF">MKQ68_00115</name>
</gene>
<accession>A0ABY6J1F1</accession>
<dbReference type="InterPro" id="IPR036034">
    <property type="entry name" value="PDZ_sf"/>
</dbReference>
<evidence type="ECO:0000313" key="3">
    <source>
        <dbReference type="Proteomes" id="UP001162741"/>
    </source>
</evidence>
<organism evidence="2 3">
    <name type="scientific">Chitinophaga horti</name>
    <dbReference type="NCBI Taxonomy" id="2920382"/>
    <lineage>
        <taxon>Bacteria</taxon>
        <taxon>Pseudomonadati</taxon>
        <taxon>Bacteroidota</taxon>
        <taxon>Chitinophagia</taxon>
        <taxon>Chitinophagales</taxon>
        <taxon>Chitinophagaceae</taxon>
        <taxon>Chitinophaga</taxon>
    </lineage>
</organism>
<dbReference type="PANTHER" id="PTHR32060:SF30">
    <property type="entry name" value="CARBOXY-TERMINAL PROCESSING PROTEASE CTPA"/>
    <property type="match status" value="1"/>
</dbReference>
<dbReference type="EMBL" id="CP107006">
    <property type="protein sequence ID" value="UYQ93503.1"/>
    <property type="molecule type" value="Genomic_DNA"/>
</dbReference>
<dbReference type="RefSeq" id="WP_264281570.1">
    <property type="nucleotide sequence ID" value="NZ_CP107006.1"/>
</dbReference>
<dbReference type="Gene3D" id="3.30.750.170">
    <property type="match status" value="1"/>
</dbReference>
<dbReference type="Proteomes" id="UP001162741">
    <property type="component" value="Chromosome"/>
</dbReference>
<feature type="domain" description="PDZ" evidence="1">
    <location>
        <begin position="129"/>
        <end position="207"/>
    </location>
</feature>
<evidence type="ECO:0000259" key="1">
    <source>
        <dbReference type="PROSITE" id="PS50106"/>
    </source>
</evidence>
<sequence length="501" mass="54697">MKALKIGLCFFLLVAANACKKGGDSKPDGGGGGAPATGTRTQLTLDSIYLYAKEVYLWYEALPSYAEFDPRKYVNESSELANLSRELYGITQLAVNPQTNRSYEYNEYAPAYSKYSYVTNRDGSTNGRMATVSLEERGEDFGFELAAILQNDIRVLYVNPASPAFLAGVVRGDRITAINNTNVTSSSPLLTSAFNGNTMVLTVQKADGSSKTYNLTKAVYTSSPVLKSAVLTGNVGYLALARFSRLSKARAGLDAAFASFAQKGVKKLIIDLRYNGGGYVNTADYLLNLIAPRTLNNKTTYIEYYNDLLRSDKAPILKYQPLYNEDGSLRKLDNGQVATYANVSFSVADNTMKFEKEGPLDGVTHVSFIVSRNTASASELTINALKPYLTVKTVGSKTYGKPVGFFAINIDKYAVYMSSFLIRNSVGFSDYFDGMTPDVPAQDDPRYDFGDPAEDGVKQALAVTTNGRLAPAAPVETRFSPQVSKVENGMIQTFERSKLKD</sequence>
<keyword evidence="3" id="KW-1185">Reference proteome</keyword>
<dbReference type="Pfam" id="PF17820">
    <property type="entry name" value="PDZ_6"/>
    <property type="match status" value="1"/>
</dbReference>
<dbReference type="SMART" id="SM00228">
    <property type="entry name" value="PDZ"/>
    <property type="match status" value="1"/>
</dbReference>
<dbReference type="PROSITE" id="PS50106">
    <property type="entry name" value="PDZ"/>
    <property type="match status" value="1"/>
</dbReference>
<dbReference type="Gene3D" id="3.90.226.10">
    <property type="entry name" value="2-enoyl-CoA Hydratase, Chain A, domain 1"/>
    <property type="match status" value="1"/>
</dbReference>
<dbReference type="Pfam" id="PF03572">
    <property type="entry name" value="Peptidase_S41"/>
    <property type="match status" value="1"/>
</dbReference>
<protein>
    <submittedName>
        <fullName evidence="2">S41 family peptidase</fullName>
    </submittedName>
</protein>
<dbReference type="Gene3D" id="2.30.42.10">
    <property type="match status" value="1"/>
</dbReference>
<dbReference type="InterPro" id="IPR029045">
    <property type="entry name" value="ClpP/crotonase-like_dom_sf"/>
</dbReference>
<name>A0ABY6J1F1_9BACT</name>
<dbReference type="InterPro" id="IPR041489">
    <property type="entry name" value="PDZ_6"/>
</dbReference>
<dbReference type="InterPro" id="IPR001478">
    <property type="entry name" value="PDZ"/>
</dbReference>
<dbReference type="SUPFAM" id="SSF52096">
    <property type="entry name" value="ClpP/crotonase"/>
    <property type="match status" value="1"/>
</dbReference>